<dbReference type="RefSeq" id="WP_093044972.1">
    <property type="nucleotide sequence ID" value="NZ_FNQR01000007.1"/>
</dbReference>
<sequence length="65" mass="7615">MKQYSVEPNKDVTGWFVKIEDTAPTDLYDEKSVAIEKAEQMAQENKPSKLSIQDEYKEVIEERTY</sequence>
<dbReference type="Pfam" id="PF09954">
    <property type="entry name" value="DUF2188"/>
    <property type="match status" value="1"/>
</dbReference>
<dbReference type="Proteomes" id="UP000198584">
    <property type="component" value="Unassembled WGS sequence"/>
</dbReference>
<evidence type="ECO:0000313" key="2">
    <source>
        <dbReference type="Proteomes" id="UP000198584"/>
    </source>
</evidence>
<protein>
    <recommendedName>
        <fullName evidence="3">DUF2188 domain-containing protein</fullName>
    </recommendedName>
</protein>
<dbReference type="AlphaFoldDB" id="A0A1H4DNB0"/>
<name>A0A1H4DNB0_9BACI</name>
<gene>
    <name evidence="1" type="ORF">SAMN05421743_107204</name>
</gene>
<accession>A0A1H4DNB0</accession>
<dbReference type="EMBL" id="FNQR01000007">
    <property type="protein sequence ID" value="SEA73930.1"/>
    <property type="molecule type" value="Genomic_DNA"/>
</dbReference>
<organism evidence="1 2">
    <name type="scientific">Thalassobacillus cyri</name>
    <dbReference type="NCBI Taxonomy" id="571932"/>
    <lineage>
        <taxon>Bacteria</taxon>
        <taxon>Bacillati</taxon>
        <taxon>Bacillota</taxon>
        <taxon>Bacilli</taxon>
        <taxon>Bacillales</taxon>
        <taxon>Bacillaceae</taxon>
        <taxon>Thalassobacillus</taxon>
    </lineage>
</organism>
<evidence type="ECO:0000313" key="1">
    <source>
        <dbReference type="EMBL" id="SEA73930.1"/>
    </source>
</evidence>
<dbReference type="InterPro" id="IPR018691">
    <property type="entry name" value="DUF2188"/>
</dbReference>
<keyword evidence="2" id="KW-1185">Reference proteome</keyword>
<reference evidence="1 2" key="1">
    <citation type="submission" date="2016-10" db="EMBL/GenBank/DDBJ databases">
        <authorList>
            <person name="de Groot N.N."/>
        </authorList>
    </citation>
    <scope>NUCLEOTIDE SEQUENCE [LARGE SCALE GENOMIC DNA]</scope>
    <source>
        <strain evidence="1 2">CCM7597</strain>
    </source>
</reference>
<dbReference type="OrthoDB" id="2428875at2"/>
<proteinExistence type="predicted"/>
<evidence type="ECO:0008006" key="3">
    <source>
        <dbReference type="Google" id="ProtNLM"/>
    </source>
</evidence>